<reference evidence="10" key="1">
    <citation type="journal article" date="2019" name="Int. J. Syst. Evol. Microbiol.">
        <title>The Global Catalogue of Microorganisms (GCM) 10K type strain sequencing project: providing services to taxonomists for standard genome sequencing and annotation.</title>
        <authorList>
            <consortium name="The Broad Institute Genomics Platform"/>
            <consortium name="The Broad Institute Genome Sequencing Center for Infectious Disease"/>
            <person name="Wu L."/>
            <person name="Ma J."/>
        </authorList>
    </citation>
    <scope>NUCLEOTIDE SEQUENCE [LARGE SCALE GENOMIC DNA]</scope>
    <source>
        <strain evidence="10">CCUG 59129</strain>
    </source>
</reference>
<gene>
    <name evidence="9" type="ORF">ACFQ2I_07175</name>
</gene>
<accession>A0ABW3HNZ6</accession>
<feature type="transmembrane region" description="Helical" evidence="7">
    <location>
        <begin position="185"/>
        <end position="210"/>
    </location>
</feature>
<dbReference type="PANTHER" id="PTHR43744:SF9">
    <property type="entry name" value="POLYGALACTURONAN_RHAMNOGALACTURONAN TRANSPORT SYSTEM PERMEASE PROTEIN YTCP"/>
    <property type="match status" value="1"/>
</dbReference>
<keyword evidence="10" id="KW-1185">Reference proteome</keyword>
<dbReference type="InterPro" id="IPR035906">
    <property type="entry name" value="MetI-like_sf"/>
</dbReference>
<evidence type="ECO:0000256" key="7">
    <source>
        <dbReference type="RuleBase" id="RU363032"/>
    </source>
</evidence>
<feature type="transmembrane region" description="Helical" evidence="7">
    <location>
        <begin position="51"/>
        <end position="76"/>
    </location>
</feature>
<protein>
    <submittedName>
        <fullName evidence="9">Carbohydrate ABC transporter permease</fullName>
    </submittedName>
</protein>
<evidence type="ECO:0000256" key="3">
    <source>
        <dbReference type="ARBA" id="ARBA00022475"/>
    </source>
</evidence>
<feature type="transmembrane region" description="Helical" evidence="7">
    <location>
        <begin position="143"/>
        <end position="164"/>
    </location>
</feature>
<evidence type="ECO:0000313" key="10">
    <source>
        <dbReference type="Proteomes" id="UP001596989"/>
    </source>
</evidence>
<keyword evidence="2 7" id="KW-0813">Transport</keyword>
<keyword evidence="4 7" id="KW-0812">Transmembrane</keyword>
<evidence type="ECO:0000256" key="5">
    <source>
        <dbReference type="ARBA" id="ARBA00022989"/>
    </source>
</evidence>
<keyword evidence="6 7" id="KW-0472">Membrane</keyword>
<evidence type="ECO:0000256" key="2">
    <source>
        <dbReference type="ARBA" id="ARBA00022448"/>
    </source>
</evidence>
<evidence type="ECO:0000256" key="1">
    <source>
        <dbReference type="ARBA" id="ARBA00004651"/>
    </source>
</evidence>
<feature type="transmembrane region" description="Helical" evidence="7">
    <location>
        <begin position="17"/>
        <end position="39"/>
    </location>
</feature>
<keyword evidence="3" id="KW-1003">Cell membrane</keyword>
<evidence type="ECO:0000256" key="6">
    <source>
        <dbReference type="ARBA" id="ARBA00023136"/>
    </source>
</evidence>
<evidence type="ECO:0000259" key="8">
    <source>
        <dbReference type="PROSITE" id="PS50928"/>
    </source>
</evidence>
<dbReference type="PANTHER" id="PTHR43744">
    <property type="entry name" value="ABC TRANSPORTER PERMEASE PROTEIN MG189-RELATED-RELATED"/>
    <property type="match status" value="1"/>
</dbReference>
<feature type="transmembrane region" description="Helical" evidence="7">
    <location>
        <begin position="261"/>
        <end position="279"/>
    </location>
</feature>
<dbReference type="EMBL" id="JBHTJZ010000007">
    <property type="protein sequence ID" value="MFD0959167.1"/>
    <property type="molecule type" value="Genomic_DNA"/>
</dbReference>
<sequence length="294" mass="33259">MVQQASLGHRVFTMFNYTFLTVLAFSCIFPILHLLAVSFSSASAVASGEVALLPVDFTVVSYLYVFGNSAFWQAFLVSVERVLIGMVINMLLTVLLAYPLSKEVQQFRWRTIYAWFFVFTMLFSGGLIPWYMVINELGLLDSIWALVLPAAVPVFNVILMLNFFRGLPKELDESAKIDGAGHWTIMWRIVLPLSLPSLATVLLFTIVGHWNSWFDGLILMNDPGNYPLQSYLRTVVVESDVQFMSDMDIEMQLLLSDRTNRATQVFIAMLPILAVYPLLQRFFVKGIVLGSVKE</sequence>
<dbReference type="InterPro" id="IPR000515">
    <property type="entry name" value="MetI-like"/>
</dbReference>
<dbReference type="Proteomes" id="UP001596989">
    <property type="component" value="Unassembled WGS sequence"/>
</dbReference>
<evidence type="ECO:0000313" key="9">
    <source>
        <dbReference type="EMBL" id="MFD0959167.1"/>
    </source>
</evidence>
<keyword evidence="5 7" id="KW-1133">Transmembrane helix</keyword>
<organism evidence="9 10">
    <name type="scientific">Paenibacillus chungangensis</name>
    <dbReference type="NCBI Taxonomy" id="696535"/>
    <lineage>
        <taxon>Bacteria</taxon>
        <taxon>Bacillati</taxon>
        <taxon>Bacillota</taxon>
        <taxon>Bacilli</taxon>
        <taxon>Bacillales</taxon>
        <taxon>Paenibacillaceae</taxon>
        <taxon>Paenibacillus</taxon>
    </lineage>
</organism>
<proteinExistence type="inferred from homology"/>
<comment type="similarity">
    <text evidence="7">Belongs to the binding-protein-dependent transport system permease family.</text>
</comment>
<evidence type="ECO:0000256" key="4">
    <source>
        <dbReference type="ARBA" id="ARBA00022692"/>
    </source>
</evidence>
<dbReference type="Gene3D" id="1.10.3720.10">
    <property type="entry name" value="MetI-like"/>
    <property type="match status" value="1"/>
</dbReference>
<comment type="subcellular location">
    <subcellularLocation>
        <location evidence="1 7">Cell membrane</location>
        <topology evidence="1 7">Multi-pass membrane protein</topology>
    </subcellularLocation>
</comment>
<comment type="caution">
    <text evidence="9">The sequence shown here is derived from an EMBL/GenBank/DDBJ whole genome shotgun (WGS) entry which is preliminary data.</text>
</comment>
<dbReference type="SUPFAM" id="SSF161098">
    <property type="entry name" value="MetI-like"/>
    <property type="match status" value="1"/>
</dbReference>
<dbReference type="PROSITE" id="PS50928">
    <property type="entry name" value="ABC_TM1"/>
    <property type="match status" value="1"/>
</dbReference>
<dbReference type="RefSeq" id="WP_377563140.1">
    <property type="nucleotide sequence ID" value="NZ_JBHTJZ010000007.1"/>
</dbReference>
<dbReference type="CDD" id="cd06261">
    <property type="entry name" value="TM_PBP2"/>
    <property type="match status" value="1"/>
</dbReference>
<feature type="domain" description="ABC transmembrane type-1" evidence="8">
    <location>
        <begin position="75"/>
        <end position="279"/>
    </location>
</feature>
<feature type="transmembrane region" description="Helical" evidence="7">
    <location>
        <begin position="112"/>
        <end position="131"/>
    </location>
</feature>
<dbReference type="Pfam" id="PF00528">
    <property type="entry name" value="BPD_transp_1"/>
    <property type="match status" value="1"/>
</dbReference>
<name>A0ABW3HNZ6_9BACL</name>
<feature type="transmembrane region" description="Helical" evidence="7">
    <location>
        <begin position="82"/>
        <end position="100"/>
    </location>
</feature>